<dbReference type="PANTHER" id="PTHR40788">
    <property type="entry name" value="CLR5 DOMAIN-CONTAINING PROTEIN-RELATED"/>
    <property type="match status" value="1"/>
</dbReference>
<protein>
    <submittedName>
        <fullName evidence="2">Uncharacterized protein</fullName>
    </submittedName>
</protein>
<dbReference type="Proteomes" id="UP000779574">
    <property type="component" value="Unassembled WGS sequence"/>
</dbReference>
<dbReference type="AlphaFoldDB" id="A0A9P8EFJ5"/>
<feature type="non-terminal residue" evidence="2">
    <location>
        <position position="827"/>
    </location>
</feature>
<proteinExistence type="predicted"/>
<comment type="caution">
    <text evidence="2">The sequence shown here is derived from an EMBL/GenBank/DDBJ whole genome shotgun (WGS) entry which is preliminary data.</text>
</comment>
<reference evidence="2" key="2">
    <citation type="submission" date="2021-08" db="EMBL/GenBank/DDBJ databases">
        <authorList>
            <person name="Gostincar C."/>
            <person name="Sun X."/>
            <person name="Song Z."/>
            <person name="Gunde-Cimerman N."/>
        </authorList>
    </citation>
    <scope>NUCLEOTIDE SEQUENCE</scope>
    <source>
        <strain evidence="2">EXF-9911</strain>
    </source>
</reference>
<accession>A0A9P8EFJ5</accession>
<evidence type="ECO:0000313" key="3">
    <source>
        <dbReference type="Proteomes" id="UP000779574"/>
    </source>
</evidence>
<dbReference type="EMBL" id="JAHFXF010000440">
    <property type="protein sequence ID" value="KAG9687710.1"/>
    <property type="molecule type" value="Genomic_DNA"/>
</dbReference>
<reference evidence="2" key="1">
    <citation type="journal article" date="2021" name="J Fungi (Basel)">
        <title>Virulence traits and population genomics of the black yeast Aureobasidium melanogenum.</title>
        <authorList>
            <person name="Cernosa A."/>
            <person name="Sun X."/>
            <person name="Gostincar C."/>
            <person name="Fang C."/>
            <person name="Gunde-Cimerman N."/>
            <person name="Song Z."/>
        </authorList>
    </citation>
    <scope>NUCLEOTIDE SEQUENCE</scope>
    <source>
        <strain evidence="2">EXF-9911</strain>
    </source>
</reference>
<gene>
    <name evidence="2" type="ORF">KCU76_g10127</name>
</gene>
<evidence type="ECO:0000256" key="1">
    <source>
        <dbReference type="SAM" id="MobiDB-lite"/>
    </source>
</evidence>
<organism evidence="2 3">
    <name type="scientific">Aureobasidium melanogenum</name>
    <name type="common">Aureobasidium pullulans var. melanogenum</name>
    <dbReference type="NCBI Taxonomy" id="46634"/>
    <lineage>
        <taxon>Eukaryota</taxon>
        <taxon>Fungi</taxon>
        <taxon>Dikarya</taxon>
        <taxon>Ascomycota</taxon>
        <taxon>Pezizomycotina</taxon>
        <taxon>Dothideomycetes</taxon>
        <taxon>Dothideomycetidae</taxon>
        <taxon>Dothideales</taxon>
        <taxon>Saccotheciaceae</taxon>
        <taxon>Aureobasidium</taxon>
    </lineage>
</organism>
<sequence>MFSQQRLERRLPYARTNSTPARGPKCETPCECGICQEQFKGTDKQDEDSHCYSTVVAPATAQATLADLTSKINTDRAYLADLCEKFGNTILSRWRKKSRDKREALLLLADPTIAKNPWFRLRTEGAITTWKELRKYRRSWLLPYLSTAALKANPSVLLGLLHNRVLHSPEEWVPFDSAILRQGWNAGLFDLEYCGQYCVTMHGVNYGKLVSWNKNAAERCDMVGYPRARLIIEAQALMFSRLRAIVDLILEGVDRDTRGASDRWHEMVQFGFKQSNNIEVWSDYVNQPFSAPPKFDVDYYCSIAKARMQAVQDHLWLLQTDPSYFRRLIKVLAAGEVYKTVWRYTMIEKDIHLALLDYLTWRALYAEWTDVRDHYRRFQDSIHPGQPLPRRLEHKLAALERSLLSSMSSRIQHLPGFIAQRPGFQHSYKFTVISKPPSRPGQEMFSMKHMSRMSENQQYRQDTLEWILTELLCGPNQEFRFDYPELFARLEAHLAEASPEERARVDETVYAKMSDYAVRHEMLSALKLHRPAFPLPLPAGKTKEDGLRWIEEFSTPTMRLMTVDLDEYKKKLYAFPADCVEALEHLTPAVGRKNEAWLERRTAERKVLHDFWDGALKSFREETTFMRMTQEELDDAFSVISVSTSAEYAEIIKNERMQVADAIAVAAITRNVANTASVPETLWSTGPDISRLVIEERAPKPKTRPAQPVNTASPEPLVNADTESASQQRISATPRALEIIRKMFPTSAEESSTKDVDWDLFVHAMNDLNFSARNVGGSAVAFEHLSNKKIIFHRPHPVAKIDSIMLQSMGKRLRKHFDWSREAFVGV</sequence>
<name>A0A9P8EFJ5_AURME</name>
<dbReference type="PANTHER" id="PTHR40788:SF1">
    <property type="entry name" value="IPA PROTEIN"/>
    <property type="match status" value="1"/>
</dbReference>
<evidence type="ECO:0000313" key="2">
    <source>
        <dbReference type="EMBL" id="KAG9687710.1"/>
    </source>
</evidence>
<feature type="region of interest" description="Disordered" evidence="1">
    <location>
        <begin position="1"/>
        <end position="25"/>
    </location>
</feature>
<feature type="compositionally biased region" description="Basic and acidic residues" evidence="1">
    <location>
        <begin position="1"/>
        <end position="11"/>
    </location>
</feature>
<feature type="region of interest" description="Disordered" evidence="1">
    <location>
        <begin position="699"/>
        <end position="729"/>
    </location>
</feature>